<dbReference type="Proteomes" id="UP001303046">
    <property type="component" value="Unassembled WGS sequence"/>
</dbReference>
<dbReference type="EMBL" id="JAVFWL010000004">
    <property type="protein sequence ID" value="KAK6747682.1"/>
    <property type="molecule type" value="Genomic_DNA"/>
</dbReference>
<protein>
    <submittedName>
        <fullName evidence="1">Uncharacterized protein</fullName>
    </submittedName>
</protein>
<name>A0ABR1DB11_NECAM</name>
<evidence type="ECO:0000313" key="2">
    <source>
        <dbReference type="Proteomes" id="UP001303046"/>
    </source>
</evidence>
<comment type="caution">
    <text evidence="1">The sequence shown here is derived from an EMBL/GenBank/DDBJ whole genome shotgun (WGS) entry which is preliminary data.</text>
</comment>
<organism evidence="1 2">
    <name type="scientific">Necator americanus</name>
    <name type="common">Human hookworm</name>
    <dbReference type="NCBI Taxonomy" id="51031"/>
    <lineage>
        <taxon>Eukaryota</taxon>
        <taxon>Metazoa</taxon>
        <taxon>Ecdysozoa</taxon>
        <taxon>Nematoda</taxon>
        <taxon>Chromadorea</taxon>
        <taxon>Rhabditida</taxon>
        <taxon>Rhabditina</taxon>
        <taxon>Rhabditomorpha</taxon>
        <taxon>Strongyloidea</taxon>
        <taxon>Ancylostomatidae</taxon>
        <taxon>Bunostominae</taxon>
        <taxon>Necator</taxon>
    </lineage>
</organism>
<reference evidence="1 2" key="1">
    <citation type="submission" date="2023-08" db="EMBL/GenBank/DDBJ databases">
        <title>A Necator americanus chromosomal reference genome.</title>
        <authorList>
            <person name="Ilik V."/>
            <person name="Petrzelkova K.J."/>
            <person name="Pardy F."/>
            <person name="Fuh T."/>
            <person name="Niatou-Singa F.S."/>
            <person name="Gouil Q."/>
            <person name="Baker L."/>
            <person name="Ritchie M.E."/>
            <person name="Jex A.R."/>
            <person name="Gazzola D."/>
            <person name="Li H."/>
            <person name="Toshio Fujiwara R."/>
            <person name="Zhan B."/>
            <person name="Aroian R.V."/>
            <person name="Pafco B."/>
            <person name="Schwarz E.M."/>
        </authorList>
    </citation>
    <scope>NUCLEOTIDE SEQUENCE [LARGE SCALE GENOMIC DNA]</scope>
    <source>
        <strain evidence="1 2">Aroian</strain>
        <tissue evidence="1">Whole animal</tissue>
    </source>
</reference>
<sequence>MAAAMLPRYCKKVLLLLFSTPSKPNANRSLGVEGQFQARRQFSQAADEWMDSLRALAMDREANIVEFQFNLYSYEEYVNHSHIDAKRENTGHREIQD</sequence>
<gene>
    <name evidence="1" type="primary">Necator_chrIV.g14007</name>
    <name evidence="1" type="ORF">RB195_000714</name>
</gene>
<accession>A0ABR1DB11</accession>
<evidence type="ECO:0000313" key="1">
    <source>
        <dbReference type="EMBL" id="KAK6747682.1"/>
    </source>
</evidence>
<proteinExistence type="predicted"/>
<keyword evidence="2" id="KW-1185">Reference proteome</keyword>